<keyword evidence="8" id="KW-1185">Reference proteome</keyword>
<organism evidence="7 8">
    <name type="scientific">Larimichthys crocea</name>
    <name type="common">Large yellow croaker</name>
    <name type="synonym">Pseudosciaena crocea</name>
    <dbReference type="NCBI Taxonomy" id="215358"/>
    <lineage>
        <taxon>Eukaryota</taxon>
        <taxon>Metazoa</taxon>
        <taxon>Chordata</taxon>
        <taxon>Craniata</taxon>
        <taxon>Vertebrata</taxon>
        <taxon>Euteleostomi</taxon>
        <taxon>Actinopterygii</taxon>
        <taxon>Neopterygii</taxon>
        <taxon>Teleostei</taxon>
        <taxon>Neoteleostei</taxon>
        <taxon>Acanthomorphata</taxon>
        <taxon>Eupercaria</taxon>
        <taxon>Sciaenidae</taxon>
        <taxon>Larimichthys</taxon>
    </lineage>
</organism>
<dbReference type="InterPro" id="IPR013783">
    <property type="entry name" value="Ig-like_fold"/>
</dbReference>
<evidence type="ECO:0000256" key="4">
    <source>
        <dbReference type="ARBA" id="ARBA00023180"/>
    </source>
</evidence>
<feature type="chain" id="PRO_5026354179" description="Ig-like domain-containing protein" evidence="6">
    <location>
        <begin position="31"/>
        <end position="306"/>
    </location>
</feature>
<dbReference type="EMBL" id="REGW02000023">
    <property type="protein sequence ID" value="KAE8279290.1"/>
    <property type="molecule type" value="Genomic_DNA"/>
</dbReference>
<accession>A0A6G0HJF0</accession>
<feature type="transmembrane region" description="Helical" evidence="5">
    <location>
        <begin position="204"/>
        <end position="229"/>
    </location>
</feature>
<keyword evidence="3 5" id="KW-0472">Membrane</keyword>
<dbReference type="AlphaFoldDB" id="A0A6G0HJF0"/>
<evidence type="ECO:0000313" key="8">
    <source>
        <dbReference type="Proteomes" id="UP000424527"/>
    </source>
</evidence>
<gene>
    <name evidence="7" type="ORF">D5F01_LYC22876</name>
</gene>
<evidence type="ECO:0000256" key="6">
    <source>
        <dbReference type="SAM" id="SignalP"/>
    </source>
</evidence>
<dbReference type="PANTHER" id="PTHR12080">
    <property type="entry name" value="SIGNALING LYMPHOCYTIC ACTIVATION MOLECULE"/>
    <property type="match status" value="1"/>
</dbReference>
<protein>
    <recommendedName>
        <fullName evidence="9">Ig-like domain-containing protein</fullName>
    </recommendedName>
</protein>
<proteinExistence type="predicted"/>
<evidence type="ECO:0000256" key="2">
    <source>
        <dbReference type="ARBA" id="ARBA00022729"/>
    </source>
</evidence>
<keyword evidence="5" id="KW-1133">Transmembrane helix</keyword>
<dbReference type="Gene3D" id="2.60.40.10">
    <property type="entry name" value="Immunoglobulins"/>
    <property type="match status" value="2"/>
</dbReference>
<dbReference type="Proteomes" id="UP000424527">
    <property type="component" value="Unassembled WGS sequence"/>
</dbReference>
<dbReference type="InterPro" id="IPR015631">
    <property type="entry name" value="CD2/SLAM_rcpt"/>
</dbReference>
<sequence>MVGGRLRCLSCFIACSSVLLLGVCLYDVEASNCKNVIVIHKKVGDTAELPSCLPPKGVTSATWKYGDILIADTDVSVAEKQFEGRLNLNPTDFSLTIRKLTLQDSETIAEQPVLNGSSTWHNLNQSCTVLLECSAPTGSSVSYNWTVRNQTISGSRLQYVIKMQDGDTTFTCTVYNFVSVMSKSEIVKCSNDTKENPGKIQNHLIYLIAGGAGAAFIIIVLVIAVFFCYCRQNQAAGSDVNDLTVYADINEVTSVDDPESVTKPCSVYETIDTRVTTVTPGPQTVYDKIQLSRVRKASVSPYQEIS</sequence>
<evidence type="ECO:0000313" key="7">
    <source>
        <dbReference type="EMBL" id="KAE8279290.1"/>
    </source>
</evidence>
<keyword evidence="5" id="KW-0812">Transmembrane</keyword>
<evidence type="ECO:0008006" key="9">
    <source>
        <dbReference type="Google" id="ProtNLM"/>
    </source>
</evidence>
<feature type="signal peptide" evidence="6">
    <location>
        <begin position="1"/>
        <end position="30"/>
    </location>
</feature>
<comment type="subcellular location">
    <subcellularLocation>
        <location evidence="1">Membrane</location>
    </subcellularLocation>
</comment>
<evidence type="ECO:0000256" key="3">
    <source>
        <dbReference type="ARBA" id="ARBA00023136"/>
    </source>
</evidence>
<keyword evidence="2 6" id="KW-0732">Signal</keyword>
<comment type="caution">
    <text evidence="7">The sequence shown here is derived from an EMBL/GenBank/DDBJ whole genome shotgun (WGS) entry which is preliminary data.</text>
</comment>
<dbReference type="PANTHER" id="PTHR12080:SF134">
    <property type="entry name" value="CD48 ANTIGEN"/>
    <property type="match status" value="1"/>
</dbReference>
<dbReference type="GO" id="GO:0016020">
    <property type="term" value="C:membrane"/>
    <property type="evidence" value="ECO:0007669"/>
    <property type="project" value="UniProtKB-SubCell"/>
</dbReference>
<keyword evidence="4" id="KW-0325">Glycoprotein</keyword>
<name>A0A6G0HJF0_LARCR</name>
<evidence type="ECO:0000256" key="1">
    <source>
        <dbReference type="ARBA" id="ARBA00004370"/>
    </source>
</evidence>
<reference evidence="7 8" key="1">
    <citation type="submission" date="2019-07" db="EMBL/GenBank/DDBJ databases">
        <title>Chromosome genome assembly for large yellow croaker.</title>
        <authorList>
            <person name="Xiao S."/>
        </authorList>
    </citation>
    <scope>NUCLEOTIDE SEQUENCE [LARGE SCALE GENOMIC DNA]</scope>
    <source>
        <strain evidence="7">JMULYC20181020</strain>
        <tissue evidence="7">Muscle</tissue>
    </source>
</reference>
<evidence type="ECO:0000256" key="5">
    <source>
        <dbReference type="SAM" id="Phobius"/>
    </source>
</evidence>